<sequence length="257" mass="29292">MRSKPWLPIIILFIALISEFRIGTEASLQPTDLKKYQLDEKGFEKVRTIHSNWYVHSVKALIVQLSKELLPKLQGEIKSDFLLCLSHIRDKKDVAAAAHCLLEARHQYQKFLIERKMKKTRKNGDQKIRTRVKRSLRRLVVDSVSKSDSEGFVVKSMKSMPNLKSTDQKTPVQKVAGLLQAIFKNATENSTNSGGTSWTETYKSIVELKKRLDAREKGPGAKVYNQRMHDLVLDVPEQTSALIEHGMPEIVKKTPSI</sequence>
<dbReference type="Proteomes" id="UP000835052">
    <property type="component" value="Unassembled WGS sequence"/>
</dbReference>
<keyword evidence="3" id="KW-1185">Reference proteome</keyword>
<feature type="signal peptide" evidence="1">
    <location>
        <begin position="1"/>
        <end position="26"/>
    </location>
</feature>
<comment type="caution">
    <text evidence="2">The sequence shown here is derived from an EMBL/GenBank/DDBJ whole genome shotgun (WGS) entry which is preliminary data.</text>
</comment>
<name>A0A8S1HE30_9PELO</name>
<organism evidence="2 3">
    <name type="scientific">Caenorhabditis auriculariae</name>
    <dbReference type="NCBI Taxonomy" id="2777116"/>
    <lineage>
        <taxon>Eukaryota</taxon>
        <taxon>Metazoa</taxon>
        <taxon>Ecdysozoa</taxon>
        <taxon>Nematoda</taxon>
        <taxon>Chromadorea</taxon>
        <taxon>Rhabditida</taxon>
        <taxon>Rhabditina</taxon>
        <taxon>Rhabditomorpha</taxon>
        <taxon>Rhabditoidea</taxon>
        <taxon>Rhabditidae</taxon>
        <taxon>Peloderinae</taxon>
        <taxon>Caenorhabditis</taxon>
    </lineage>
</organism>
<reference evidence="2" key="1">
    <citation type="submission" date="2020-10" db="EMBL/GenBank/DDBJ databases">
        <authorList>
            <person name="Kikuchi T."/>
        </authorList>
    </citation>
    <scope>NUCLEOTIDE SEQUENCE</scope>
    <source>
        <strain evidence="2">NKZ352</strain>
    </source>
</reference>
<gene>
    <name evidence="2" type="ORF">CAUJ_LOCUS10865</name>
</gene>
<keyword evidence="1" id="KW-0732">Signal</keyword>
<dbReference type="AlphaFoldDB" id="A0A8S1HE30"/>
<dbReference type="OrthoDB" id="5868188at2759"/>
<feature type="chain" id="PRO_5035712307" evidence="1">
    <location>
        <begin position="27"/>
        <end position="257"/>
    </location>
</feature>
<evidence type="ECO:0000256" key="1">
    <source>
        <dbReference type="SAM" id="SignalP"/>
    </source>
</evidence>
<accession>A0A8S1HE30</accession>
<evidence type="ECO:0000313" key="3">
    <source>
        <dbReference type="Proteomes" id="UP000835052"/>
    </source>
</evidence>
<dbReference type="EMBL" id="CAJGYM010000049">
    <property type="protein sequence ID" value="CAD6194946.1"/>
    <property type="molecule type" value="Genomic_DNA"/>
</dbReference>
<proteinExistence type="predicted"/>
<protein>
    <submittedName>
        <fullName evidence="2">Uncharacterized protein</fullName>
    </submittedName>
</protein>
<evidence type="ECO:0000313" key="2">
    <source>
        <dbReference type="EMBL" id="CAD6194946.1"/>
    </source>
</evidence>